<comment type="caution">
    <text evidence="3">The sequence shown here is derived from an EMBL/GenBank/DDBJ whole genome shotgun (WGS) entry which is preliminary data.</text>
</comment>
<dbReference type="InterPro" id="IPR019626">
    <property type="entry name" value="Stress-induced_KGG_rpt"/>
</dbReference>
<accession>A0A412PL59</accession>
<keyword evidence="5" id="KW-1185">Reference proteome</keyword>
<evidence type="ECO:0000313" key="5">
    <source>
        <dbReference type="Proteomes" id="UP001526076"/>
    </source>
</evidence>
<feature type="region of interest" description="Disordered" evidence="1">
    <location>
        <begin position="1"/>
        <end position="36"/>
    </location>
</feature>
<reference evidence="2 5" key="2">
    <citation type="submission" date="2022-10" db="EMBL/GenBank/DDBJ databases">
        <title>Comparative genomic study of S. anginosus.</title>
        <authorList>
            <person name="Prasad A."/>
            <person name="Ene A."/>
            <person name="Jablonska S."/>
            <person name="Du J."/>
            <person name="Wolfe A.J."/>
            <person name="Putonti C."/>
        </authorList>
    </citation>
    <scope>NUCLEOTIDE SEQUENCE [LARGE SCALE GENOMIC DNA]</scope>
    <source>
        <strain evidence="2 5">UMB9231</strain>
    </source>
</reference>
<dbReference type="Pfam" id="PF10685">
    <property type="entry name" value="KGG"/>
    <property type="match status" value="1"/>
</dbReference>
<protein>
    <submittedName>
        <fullName evidence="2">KGG domain-containing protein</fullName>
    </submittedName>
    <submittedName>
        <fullName evidence="3">Stress-induced protein</fullName>
    </submittedName>
</protein>
<dbReference type="Proteomes" id="UP001526076">
    <property type="component" value="Unassembled WGS sequence"/>
</dbReference>
<proteinExistence type="predicted"/>
<gene>
    <name evidence="3" type="ORF">DWX18_09695</name>
    <name evidence="2" type="ORF">OJ597_11500</name>
</gene>
<dbReference type="RefSeq" id="WP_118138927.1">
    <property type="nucleotide sequence ID" value="NZ_JAPAGV010000001.1"/>
</dbReference>
<sequence>MPRDGTENLKPFSQRTKSEQREIASKGGKASGVARRKKAELKKALNVVLTSQVHQPKLAALLEEMGFENSYEMAIVFSMANKATQGDVRAAEWISKTLDNEKDDLDKREQRERIKSLKLDNKERAEANKITDAPINIIDEWAGEVEGATDDL</sequence>
<reference evidence="3 4" key="1">
    <citation type="submission" date="2018-08" db="EMBL/GenBank/DDBJ databases">
        <title>A genome reference for cultivated species of the human gut microbiota.</title>
        <authorList>
            <person name="Zou Y."/>
            <person name="Xue W."/>
            <person name="Luo G."/>
        </authorList>
    </citation>
    <scope>NUCLEOTIDE SEQUENCE [LARGE SCALE GENOMIC DNA]</scope>
    <source>
        <strain evidence="3 4">AF18-38</strain>
    </source>
</reference>
<organism evidence="3 4">
    <name type="scientific">Streptococcus anginosus</name>
    <dbReference type="NCBI Taxonomy" id="1328"/>
    <lineage>
        <taxon>Bacteria</taxon>
        <taxon>Bacillati</taxon>
        <taxon>Bacillota</taxon>
        <taxon>Bacilli</taxon>
        <taxon>Lactobacillales</taxon>
        <taxon>Streptococcaceae</taxon>
        <taxon>Streptococcus</taxon>
        <taxon>Streptococcus anginosus group</taxon>
    </lineage>
</organism>
<dbReference type="EMBL" id="JAPAHU010000047">
    <property type="protein sequence ID" value="MCW1042999.1"/>
    <property type="molecule type" value="Genomic_DNA"/>
</dbReference>
<evidence type="ECO:0000313" key="4">
    <source>
        <dbReference type="Proteomes" id="UP000284046"/>
    </source>
</evidence>
<evidence type="ECO:0000313" key="3">
    <source>
        <dbReference type="EMBL" id="RGT59364.1"/>
    </source>
</evidence>
<evidence type="ECO:0000256" key="1">
    <source>
        <dbReference type="SAM" id="MobiDB-lite"/>
    </source>
</evidence>
<dbReference type="AlphaFoldDB" id="A0A412PL59"/>
<dbReference type="Proteomes" id="UP000284046">
    <property type="component" value="Unassembled WGS sequence"/>
</dbReference>
<dbReference type="EMBL" id="QRWZ01000018">
    <property type="protein sequence ID" value="RGT59364.1"/>
    <property type="molecule type" value="Genomic_DNA"/>
</dbReference>
<name>A0A412PL59_STRAP</name>
<evidence type="ECO:0000313" key="2">
    <source>
        <dbReference type="EMBL" id="MCW1042999.1"/>
    </source>
</evidence>